<sequence>MVTIKDVAEHAGVSIATVSRVINGAKNVSDDTRKKVIKVIKKLGYKPMPSLRNRSELFYTLGVMVPDLKGYHYNEILMAIEEYASVHGFEIMVSVPKMSPEEEKHVLDQYFKRKIDGIILCELFGDTDYLEPFINSGVPIVALDYYIEEILCDSVNIDNVSGARSAMKYLYNMGHRNILYIRGVEKSPASKNREKGIEKFLRKHKDVQVYFSEHSGYNPSDGYEAVESFLKKHGLKFTAIFAVNDWASIGALRALYDHGLRVPDDVSIIGYDNGPFSEYLYPPLTTIHQPRREMGLTAAQLLIERILGKGPKIPRNVVLPTKLIERKSVKKVEP</sequence>
<dbReference type="PROSITE" id="PS50932">
    <property type="entry name" value="HTH_LACI_2"/>
    <property type="match status" value="1"/>
</dbReference>
<feature type="domain" description="HTH lacI-type" evidence="4">
    <location>
        <begin position="2"/>
        <end position="56"/>
    </location>
</feature>
<keyword evidence="6" id="KW-1185">Reference proteome</keyword>
<accession>B7IGM5</accession>
<organism evidence="5 6">
    <name type="scientific">Thermosipho africanus (strain TCF52B)</name>
    <dbReference type="NCBI Taxonomy" id="484019"/>
    <lineage>
        <taxon>Bacteria</taxon>
        <taxon>Thermotogati</taxon>
        <taxon>Thermotogota</taxon>
        <taxon>Thermotogae</taxon>
        <taxon>Thermotogales</taxon>
        <taxon>Fervidobacteriaceae</taxon>
        <taxon>Thermosipho</taxon>
    </lineage>
</organism>
<dbReference type="Pfam" id="PF13377">
    <property type="entry name" value="Peripla_BP_3"/>
    <property type="match status" value="1"/>
</dbReference>
<evidence type="ECO:0000256" key="2">
    <source>
        <dbReference type="ARBA" id="ARBA00023125"/>
    </source>
</evidence>
<dbReference type="InterPro" id="IPR028082">
    <property type="entry name" value="Peripla_BP_I"/>
</dbReference>
<evidence type="ECO:0000256" key="3">
    <source>
        <dbReference type="ARBA" id="ARBA00023163"/>
    </source>
</evidence>
<dbReference type="PANTHER" id="PTHR30146">
    <property type="entry name" value="LACI-RELATED TRANSCRIPTIONAL REPRESSOR"/>
    <property type="match status" value="1"/>
</dbReference>
<proteinExistence type="predicted"/>
<dbReference type="Pfam" id="PF00356">
    <property type="entry name" value="LacI"/>
    <property type="match status" value="1"/>
</dbReference>
<dbReference type="OrthoDB" id="47944at2"/>
<evidence type="ECO:0000313" key="6">
    <source>
        <dbReference type="Proteomes" id="UP000002453"/>
    </source>
</evidence>
<dbReference type="AlphaFoldDB" id="B7IGM5"/>
<dbReference type="HOGENOM" id="CLU_037628_6_1_0"/>
<dbReference type="Proteomes" id="UP000002453">
    <property type="component" value="Chromosome"/>
</dbReference>
<dbReference type="STRING" id="484019.THA_776"/>
<dbReference type="Gene3D" id="1.10.260.40">
    <property type="entry name" value="lambda repressor-like DNA-binding domains"/>
    <property type="match status" value="1"/>
</dbReference>
<protein>
    <submittedName>
        <fullName evidence="5">Transcriptional regulator, LacI family</fullName>
    </submittedName>
</protein>
<dbReference type="eggNOG" id="COG1609">
    <property type="taxonomic scope" value="Bacteria"/>
</dbReference>
<evidence type="ECO:0000313" key="5">
    <source>
        <dbReference type="EMBL" id="ACJ75239.1"/>
    </source>
</evidence>
<evidence type="ECO:0000256" key="1">
    <source>
        <dbReference type="ARBA" id="ARBA00023015"/>
    </source>
</evidence>
<dbReference type="PRINTS" id="PR00036">
    <property type="entry name" value="HTHLACI"/>
</dbReference>
<gene>
    <name evidence="5" type="ordered locus">THA_776</name>
</gene>
<dbReference type="Gene3D" id="3.40.50.2300">
    <property type="match status" value="2"/>
</dbReference>
<dbReference type="GO" id="GO:0000976">
    <property type="term" value="F:transcription cis-regulatory region binding"/>
    <property type="evidence" value="ECO:0007669"/>
    <property type="project" value="TreeGrafter"/>
</dbReference>
<dbReference type="InterPro" id="IPR010982">
    <property type="entry name" value="Lambda_DNA-bd_dom_sf"/>
</dbReference>
<dbReference type="SUPFAM" id="SSF47413">
    <property type="entry name" value="lambda repressor-like DNA-binding domains"/>
    <property type="match status" value="1"/>
</dbReference>
<dbReference type="PROSITE" id="PS00356">
    <property type="entry name" value="HTH_LACI_1"/>
    <property type="match status" value="1"/>
</dbReference>
<dbReference type="PANTHER" id="PTHR30146:SF24">
    <property type="entry name" value="XYLOSE OPERON REGULATORY PROTEIN"/>
    <property type="match status" value="1"/>
</dbReference>
<reference evidence="5 6" key="1">
    <citation type="journal article" date="2009" name="J. Bacteriol.">
        <title>The genome of Thermosipho africanus TCF52B: lateral genetic connections to the Firmicutes and Archaea.</title>
        <authorList>
            <person name="Nesboe C.L."/>
            <person name="Bapteste E."/>
            <person name="Curtis B."/>
            <person name="Dahle H."/>
            <person name="Lopez P."/>
            <person name="Macleod D."/>
            <person name="Dlutek M."/>
            <person name="Bowman S."/>
            <person name="Zhaxybayeva O."/>
            <person name="Birkeland N.-K."/>
            <person name="Doolittle W.F."/>
        </authorList>
    </citation>
    <scope>NUCLEOTIDE SEQUENCE [LARGE SCALE GENOMIC DNA]</scope>
    <source>
        <strain evidence="5 6">TCF52B</strain>
    </source>
</reference>
<dbReference type="EMBL" id="CP001185">
    <property type="protein sequence ID" value="ACJ75239.1"/>
    <property type="molecule type" value="Genomic_DNA"/>
</dbReference>
<dbReference type="KEGG" id="taf:THA_776"/>
<dbReference type="SUPFAM" id="SSF53822">
    <property type="entry name" value="Periplasmic binding protein-like I"/>
    <property type="match status" value="1"/>
</dbReference>
<name>B7IGM5_THEAB</name>
<dbReference type="RefSeq" id="WP_012579791.1">
    <property type="nucleotide sequence ID" value="NC_011653.1"/>
</dbReference>
<keyword evidence="2" id="KW-0238">DNA-binding</keyword>
<keyword evidence="1" id="KW-0805">Transcription regulation</keyword>
<dbReference type="SMART" id="SM00354">
    <property type="entry name" value="HTH_LACI"/>
    <property type="match status" value="1"/>
</dbReference>
<dbReference type="InterPro" id="IPR000843">
    <property type="entry name" value="HTH_LacI"/>
</dbReference>
<dbReference type="InterPro" id="IPR046335">
    <property type="entry name" value="LacI/GalR-like_sensor"/>
</dbReference>
<evidence type="ECO:0000259" key="4">
    <source>
        <dbReference type="PROSITE" id="PS50932"/>
    </source>
</evidence>
<keyword evidence="3" id="KW-0804">Transcription</keyword>
<dbReference type="CDD" id="cd01392">
    <property type="entry name" value="HTH_LacI"/>
    <property type="match status" value="1"/>
</dbReference>
<dbReference type="GO" id="GO:0003700">
    <property type="term" value="F:DNA-binding transcription factor activity"/>
    <property type="evidence" value="ECO:0007669"/>
    <property type="project" value="TreeGrafter"/>
</dbReference>